<proteinExistence type="predicted"/>
<protein>
    <submittedName>
        <fullName evidence="2">Uncharacterized protein</fullName>
    </submittedName>
</protein>
<dbReference type="Proteomes" id="UP000290289">
    <property type="component" value="Chromosome 10"/>
</dbReference>
<evidence type="ECO:0000313" key="2">
    <source>
        <dbReference type="EMBL" id="RXH88323.1"/>
    </source>
</evidence>
<accession>A0A498J395</accession>
<comment type="caution">
    <text evidence="2">The sequence shown here is derived from an EMBL/GenBank/DDBJ whole genome shotgun (WGS) entry which is preliminary data.</text>
</comment>
<sequence>MDQIWEILTKISTFTNAHAECHSNFKDMEKQMKNLQNSRGTTPSTHIPVFGFGSRKATP</sequence>
<gene>
    <name evidence="2" type="ORF">DVH24_042394</name>
</gene>
<feature type="compositionally biased region" description="Polar residues" evidence="1">
    <location>
        <begin position="35"/>
        <end position="45"/>
    </location>
</feature>
<keyword evidence="3" id="KW-1185">Reference proteome</keyword>
<feature type="region of interest" description="Disordered" evidence="1">
    <location>
        <begin position="35"/>
        <end position="59"/>
    </location>
</feature>
<dbReference type="AlphaFoldDB" id="A0A498J395"/>
<evidence type="ECO:0000256" key="1">
    <source>
        <dbReference type="SAM" id="MobiDB-lite"/>
    </source>
</evidence>
<dbReference type="EMBL" id="RDQH01000336">
    <property type="protein sequence ID" value="RXH88323.1"/>
    <property type="molecule type" value="Genomic_DNA"/>
</dbReference>
<organism evidence="2 3">
    <name type="scientific">Malus domestica</name>
    <name type="common">Apple</name>
    <name type="synonym">Pyrus malus</name>
    <dbReference type="NCBI Taxonomy" id="3750"/>
    <lineage>
        <taxon>Eukaryota</taxon>
        <taxon>Viridiplantae</taxon>
        <taxon>Streptophyta</taxon>
        <taxon>Embryophyta</taxon>
        <taxon>Tracheophyta</taxon>
        <taxon>Spermatophyta</taxon>
        <taxon>Magnoliopsida</taxon>
        <taxon>eudicotyledons</taxon>
        <taxon>Gunneridae</taxon>
        <taxon>Pentapetalae</taxon>
        <taxon>rosids</taxon>
        <taxon>fabids</taxon>
        <taxon>Rosales</taxon>
        <taxon>Rosaceae</taxon>
        <taxon>Amygdaloideae</taxon>
        <taxon>Maleae</taxon>
        <taxon>Malus</taxon>
    </lineage>
</organism>
<name>A0A498J395_MALDO</name>
<evidence type="ECO:0000313" key="3">
    <source>
        <dbReference type="Proteomes" id="UP000290289"/>
    </source>
</evidence>
<reference evidence="2 3" key="1">
    <citation type="submission" date="2018-10" db="EMBL/GenBank/DDBJ databases">
        <title>A high-quality apple genome assembly.</title>
        <authorList>
            <person name="Hu J."/>
        </authorList>
    </citation>
    <scope>NUCLEOTIDE SEQUENCE [LARGE SCALE GENOMIC DNA]</scope>
    <source>
        <strain evidence="3">cv. HFTH1</strain>
        <tissue evidence="2">Young leaf</tissue>
    </source>
</reference>